<reference evidence="1" key="1">
    <citation type="journal article" date="2021" name="PeerJ">
        <title>Extensive microbial diversity within the chicken gut microbiome revealed by metagenomics and culture.</title>
        <authorList>
            <person name="Gilroy R."/>
            <person name="Ravi A."/>
            <person name="Getino M."/>
            <person name="Pursley I."/>
            <person name="Horton D.L."/>
            <person name="Alikhan N.F."/>
            <person name="Baker D."/>
            <person name="Gharbi K."/>
            <person name="Hall N."/>
            <person name="Watson M."/>
            <person name="Adriaenssens E.M."/>
            <person name="Foster-Nyarko E."/>
            <person name="Jarju S."/>
            <person name="Secka A."/>
            <person name="Antonio M."/>
            <person name="Oren A."/>
            <person name="Chaudhuri R.R."/>
            <person name="La Ragione R."/>
            <person name="Hildebrand F."/>
            <person name="Pallen M.J."/>
        </authorList>
    </citation>
    <scope>NUCLEOTIDE SEQUENCE</scope>
    <source>
        <strain evidence="1">23274</strain>
    </source>
</reference>
<name>A0A9D1V0J9_9BACT</name>
<dbReference type="SUPFAM" id="SSF48452">
    <property type="entry name" value="TPR-like"/>
    <property type="match status" value="1"/>
</dbReference>
<gene>
    <name evidence="1" type="ORF">H9863_07130</name>
</gene>
<organism evidence="1 2">
    <name type="scientific">Candidatus Odoribacter faecigallinarum</name>
    <dbReference type="NCBI Taxonomy" id="2838706"/>
    <lineage>
        <taxon>Bacteria</taxon>
        <taxon>Pseudomonadati</taxon>
        <taxon>Bacteroidota</taxon>
        <taxon>Bacteroidia</taxon>
        <taxon>Bacteroidales</taxon>
        <taxon>Odoribacteraceae</taxon>
        <taxon>Odoribacter</taxon>
    </lineage>
</organism>
<sequence>NALYDWRQYYEENREQLEAPDDYSTSYPAIGLDNVENYLFRYGTNSQKNFGQSGSTHSLTTWRAAQFEEGDARFASKWKWRYMSPDTIYYGIRNDRFNGGGLSTPEMYYIQAECIARQGGQDNIDEAMGILNDLRHTRFFDEDYHELSATSVEEAVQLIIRDKANEYIQTPIPFWDARRLNLHPEYATTRTKTYNGQTLTLSPDSHLWTMPFPLGATSNPGNGTLQQNVER</sequence>
<proteinExistence type="predicted"/>
<reference evidence="1" key="2">
    <citation type="submission" date="2021-04" db="EMBL/GenBank/DDBJ databases">
        <authorList>
            <person name="Gilroy R."/>
        </authorList>
    </citation>
    <scope>NUCLEOTIDE SEQUENCE</scope>
    <source>
        <strain evidence="1">23274</strain>
    </source>
</reference>
<dbReference type="Proteomes" id="UP000824202">
    <property type="component" value="Unassembled WGS sequence"/>
</dbReference>
<evidence type="ECO:0000313" key="1">
    <source>
        <dbReference type="EMBL" id="HIX03870.1"/>
    </source>
</evidence>
<accession>A0A9D1V0J9</accession>
<dbReference type="Gene3D" id="1.25.40.390">
    <property type="match status" value="1"/>
</dbReference>
<protein>
    <submittedName>
        <fullName evidence="1">Starch-binding protein</fullName>
    </submittedName>
</protein>
<dbReference type="EMBL" id="DXFT01000138">
    <property type="protein sequence ID" value="HIX03870.1"/>
    <property type="molecule type" value="Genomic_DNA"/>
</dbReference>
<comment type="caution">
    <text evidence="1">The sequence shown here is derived from an EMBL/GenBank/DDBJ whole genome shotgun (WGS) entry which is preliminary data.</text>
</comment>
<dbReference type="InterPro" id="IPR011990">
    <property type="entry name" value="TPR-like_helical_dom_sf"/>
</dbReference>
<evidence type="ECO:0000313" key="2">
    <source>
        <dbReference type="Proteomes" id="UP000824202"/>
    </source>
</evidence>
<dbReference type="AlphaFoldDB" id="A0A9D1V0J9"/>
<feature type="non-terminal residue" evidence="1">
    <location>
        <position position="1"/>
    </location>
</feature>